<dbReference type="Proteomes" id="UP000069654">
    <property type="component" value="Unassembled WGS sequence"/>
</dbReference>
<evidence type="ECO:0000256" key="2">
    <source>
        <dbReference type="ARBA" id="ARBA00023125"/>
    </source>
</evidence>
<reference evidence="7" key="2">
    <citation type="submission" date="2016-02" db="EMBL/GenBank/DDBJ databases">
        <title>Draft genome sequence of five rapidly growing Mycobacterium species.</title>
        <authorList>
            <person name="Katahira K."/>
            <person name="Gotou Y."/>
            <person name="Iida K."/>
            <person name="Ogura Y."/>
            <person name="Hayashi T."/>
        </authorList>
    </citation>
    <scope>NUCLEOTIDE SEQUENCE [LARGE SCALE GENOMIC DNA]</scope>
    <source>
        <strain evidence="7">JCM6362</strain>
    </source>
</reference>
<keyword evidence="1" id="KW-0805">Transcription regulation</keyword>
<dbReference type="STRING" id="1797.RMCT_1177"/>
<evidence type="ECO:0000313" key="6">
    <source>
        <dbReference type="EMBL" id="GAT14206.1"/>
    </source>
</evidence>
<dbReference type="OMA" id="DWSTNEP"/>
<dbReference type="AlphaFoldDB" id="A0A100XCR4"/>
<dbReference type="Pfam" id="PF00440">
    <property type="entry name" value="TetR_N"/>
    <property type="match status" value="1"/>
</dbReference>
<dbReference type="PANTHER" id="PTHR30055">
    <property type="entry name" value="HTH-TYPE TRANSCRIPTIONAL REGULATOR RUTR"/>
    <property type="match status" value="1"/>
</dbReference>
<accession>A0A100XCR4</accession>
<feature type="domain" description="HTH tetR-type" evidence="5">
    <location>
        <begin position="24"/>
        <end position="84"/>
    </location>
</feature>
<dbReference type="PRINTS" id="PR00455">
    <property type="entry name" value="HTHTETR"/>
</dbReference>
<feature type="DNA-binding region" description="H-T-H motif" evidence="4">
    <location>
        <begin position="47"/>
        <end position="66"/>
    </location>
</feature>
<dbReference type="GO" id="GO:0003700">
    <property type="term" value="F:DNA-binding transcription factor activity"/>
    <property type="evidence" value="ECO:0007669"/>
    <property type="project" value="TreeGrafter"/>
</dbReference>
<dbReference type="InterPro" id="IPR009057">
    <property type="entry name" value="Homeodomain-like_sf"/>
</dbReference>
<evidence type="ECO:0000313" key="7">
    <source>
        <dbReference type="Proteomes" id="UP000069654"/>
    </source>
</evidence>
<dbReference type="PANTHER" id="PTHR30055:SF234">
    <property type="entry name" value="HTH-TYPE TRANSCRIPTIONAL REGULATOR BETI"/>
    <property type="match status" value="1"/>
</dbReference>
<dbReference type="SUPFAM" id="SSF46689">
    <property type="entry name" value="Homeodomain-like"/>
    <property type="match status" value="1"/>
</dbReference>
<dbReference type="PROSITE" id="PS50977">
    <property type="entry name" value="HTH_TETR_2"/>
    <property type="match status" value="1"/>
</dbReference>
<keyword evidence="2 4" id="KW-0238">DNA-binding</keyword>
<gene>
    <name evidence="6" type="ORF">RMCT_1177</name>
</gene>
<dbReference type="Gene3D" id="1.10.357.10">
    <property type="entry name" value="Tetracycline Repressor, domain 2"/>
    <property type="match status" value="1"/>
</dbReference>
<evidence type="ECO:0000259" key="5">
    <source>
        <dbReference type="PROSITE" id="PS50977"/>
    </source>
</evidence>
<comment type="caution">
    <text evidence="6">The sequence shown here is derived from an EMBL/GenBank/DDBJ whole genome shotgun (WGS) entry which is preliminary data.</text>
</comment>
<dbReference type="InterPro" id="IPR050109">
    <property type="entry name" value="HTH-type_TetR-like_transc_reg"/>
</dbReference>
<organism evidence="6 7">
    <name type="scientific">Mycolicibacterium thermoresistibile</name>
    <name type="common">Mycobacterium thermoresistibile</name>
    <dbReference type="NCBI Taxonomy" id="1797"/>
    <lineage>
        <taxon>Bacteria</taxon>
        <taxon>Bacillati</taxon>
        <taxon>Actinomycetota</taxon>
        <taxon>Actinomycetes</taxon>
        <taxon>Mycobacteriales</taxon>
        <taxon>Mycobacteriaceae</taxon>
        <taxon>Mycolicibacterium</taxon>
    </lineage>
</organism>
<dbReference type="InterPro" id="IPR001647">
    <property type="entry name" value="HTH_TetR"/>
</dbReference>
<proteinExistence type="predicted"/>
<protein>
    <submittedName>
        <fullName evidence="6">TetR family transcriptional regulator</fullName>
    </submittedName>
</protein>
<reference evidence="6 7" key="1">
    <citation type="journal article" date="2016" name="Genome Announc.">
        <title>Draft Genome Sequences of Five Rapidly Growing Mycobacterium Species, M. thermoresistibile, M. fortuitum subsp. acetamidolyticum, M. canariasense, M. brisbanense, and M. novocastrense.</title>
        <authorList>
            <person name="Katahira K."/>
            <person name="Ogura Y."/>
            <person name="Gotoh Y."/>
            <person name="Hayashi T."/>
        </authorList>
    </citation>
    <scope>NUCLEOTIDE SEQUENCE [LARGE SCALE GENOMIC DNA]</scope>
    <source>
        <strain evidence="6 7">JCM6362</strain>
    </source>
</reference>
<name>A0A100XCR4_MYCTH</name>
<dbReference type="GO" id="GO:0000976">
    <property type="term" value="F:transcription cis-regulatory region binding"/>
    <property type="evidence" value="ECO:0007669"/>
    <property type="project" value="TreeGrafter"/>
</dbReference>
<keyword evidence="3" id="KW-0804">Transcription</keyword>
<sequence>MSGVGKPISREAALLTSRASAGTGPTRQRLIEVAIELFKQHSVAGTSLQMISDALGLTKSAIYHHFRTRDELLTAVMEPLISEVAEIVSAAEARRGARTRADHFLRGYAALAAAHREVISLLTGDPGVVALLRTRPDWAEVVQRQMALLGDVQPGPGGRVKAAVVMAGIAAAAGVDYGDLDEAALRDELLAAGRRTLGLRAPHARG</sequence>
<evidence type="ECO:0000256" key="4">
    <source>
        <dbReference type="PROSITE-ProRule" id="PRU00335"/>
    </source>
</evidence>
<evidence type="ECO:0000256" key="3">
    <source>
        <dbReference type="ARBA" id="ARBA00023163"/>
    </source>
</evidence>
<dbReference type="EMBL" id="BCTB01000005">
    <property type="protein sequence ID" value="GAT14206.1"/>
    <property type="molecule type" value="Genomic_DNA"/>
</dbReference>
<evidence type="ECO:0000256" key="1">
    <source>
        <dbReference type="ARBA" id="ARBA00023015"/>
    </source>
</evidence>